<comment type="caution">
    <text evidence="1">The sequence shown here is derived from an EMBL/GenBank/DDBJ whole genome shotgun (WGS) entry which is preliminary data.</text>
</comment>
<evidence type="ECO:0000313" key="2">
    <source>
        <dbReference type="Proteomes" id="UP001159364"/>
    </source>
</evidence>
<dbReference type="PANTHER" id="PTHR31276:SF10">
    <property type="entry name" value="PROTEIN MIZU-KUSSEI 1-LIKE"/>
    <property type="match status" value="1"/>
</dbReference>
<evidence type="ECO:0008006" key="3">
    <source>
        <dbReference type="Google" id="ProtNLM"/>
    </source>
</evidence>
<gene>
    <name evidence="1" type="ORF">K2173_025921</name>
</gene>
<dbReference type="AlphaFoldDB" id="A0AAV8TXC4"/>
<dbReference type="NCBIfam" id="TIGR01570">
    <property type="entry name" value="A_thal_3588"/>
    <property type="match status" value="1"/>
</dbReference>
<dbReference type="EMBL" id="JAIWQS010000003">
    <property type="protein sequence ID" value="KAJ8771196.1"/>
    <property type="molecule type" value="Genomic_DNA"/>
</dbReference>
<organism evidence="1 2">
    <name type="scientific">Erythroxylum novogranatense</name>
    <dbReference type="NCBI Taxonomy" id="1862640"/>
    <lineage>
        <taxon>Eukaryota</taxon>
        <taxon>Viridiplantae</taxon>
        <taxon>Streptophyta</taxon>
        <taxon>Embryophyta</taxon>
        <taxon>Tracheophyta</taxon>
        <taxon>Spermatophyta</taxon>
        <taxon>Magnoliopsida</taxon>
        <taxon>eudicotyledons</taxon>
        <taxon>Gunneridae</taxon>
        <taxon>Pentapetalae</taxon>
        <taxon>rosids</taxon>
        <taxon>fabids</taxon>
        <taxon>Malpighiales</taxon>
        <taxon>Erythroxylaceae</taxon>
        <taxon>Erythroxylum</taxon>
    </lineage>
</organism>
<sequence>MSYAAIDAATTISNGVTTVDCQKQVRSWRLLRSLVSLLIPTCYSSFTEEQETKQRKRTTLQRPAFNGHKPTSLITSSTIVTGTIFGFRRGKVSLCFQPNTKSTNSVVHLELPVSTATLAREMNGGFLRIALDCAGHGANSSYSRSSSLLSMPIWTIYFNGRRVGYAVKRKSSKTDLEALKLMNSVVTGAGIISGKEFDSEDELMYLRGKFERVRGSSEAESFHLIDPEGNIGQELSVFFYRSR</sequence>
<dbReference type="Proteomes" id="UP001159364">
    <property type="component" value="Linkage Group LG03"/>
</dbReference>
<dbReference type="InterPro" id="IPR006460">
    <property type="entry name" value="MIZ1-like_pln"/>
</dbReference>
<dbReference type="GO" id="GO:0010274">
    <property type="term" value="P:hydrotropism"/>
    <property type="evidence" value="ECO:0007669"/>
    <property type="project" value="InterPro"/>
</dbReference>
<reference evidence="1 2" key="1">
    <citation type="submission" date="2021-09" db="EMBL/GenBank/DDBJ databases">
        <title>Genomic insights and catalytic innovation underlie evolution of tropane alkaloids biosynthesis.</title>
        <authorList>
            <person name="Wang Y.-J."/>
            <person name="Tian T."/>
            <person name="Huang J.-P."/>
            <person name="Huang S.-X."/>
        </authorList>
    </citation>
    <scope>NUCLEOTIDE SEQUENCE [LARGE SCALE GENOMIC DNA]</scope>
    <source>
        <strain evidence="1">KIB-2018</strain>
        <tissue evidence="1">Leaf</tissue>
    </source>
</reference>
<proteinExistence type="predicted"/>
<keyword evidence="2" id="KW-1185">Reference proteome</keyword>
<protein>
    <recommendedName>
        <fullName evidence="3">Protein MIZU-KUSSEI 1-like</fullName>
    </recommendedName>
</protein>
<accession>A0AAV8TXC4</accession>
<dbReference type="PANTHER" id="PTHR31276">
    <property type="match status" value="1"/>
</dbReference>
<name>A0AAV8TXC4_9ROSI</name>
<evidence type="ECO:0000313" key="1">
    <source>
        <dbReference type="EMBL" id="KAJ8771196.1"/>
    </source>
</evidence>
<dbReference type="Pfam" id="PF04759">
    <property type="entry name" value="DUF617"/>
    <property type="match status" value="1"/>
</dbReference>